<geneLocation type="plasmid" evidence="2">
    <name>pamcp48-600</name>
</geneLocation>
<proteinExistence type="predicted"/>
<dbReference type="Proteomes" id="UP000182101">
    <property type="component" value="Plasmid pAMCP48-600"/>
</dbReference>
<dbReference type="Gene3D" id="3.90.210.10">
    <property type="entry name" value="Heat-Labile Enterotoxin, subunit A"/>
    <property type="match status" value="1"/>
</dbReference>
<dbReference type="RefSeq" id="WP_071960740.1">
    <property type="nucleotide sequence ID" value="NZ_CP018025.1"/>
</dbReference>
<organism evidence="1 2">
    <name type="scientific">Alteromonas mediterranea</name>
    <dbReference type="NCBI Taxonomy" id="314275"/>
    <lineage>
        <taxon>Bacteria</taxon>
        <taxon>Pseudomonadati</taxon>
        <taxon>Pseudomonadota</taxon>
        <taxon>Gammaproteobacteria</taxon>
        <taxon>Alteromonadales</taxon>
        <taxon>Alteromonadaceae</taxon>
        <taxon>Alteromonas/Salinimonas group</taxon>
        <taxon>Alteromonas</taxon>
    </lineage>
</organism>
<protein>
    <submittedName>
        <fullName evidence="1">Uncharacterized protein</fullName>
    </submittedName>
</protein>
<evidence type="ECO:0000313" key="1">
    <source>
        <dbReference type="EMBL" id="APD92130.1"/>
    </source>
</evidence>
<gene>
    <name evidence="1" type="ORF">BM524_19610</name>
</gene>
<dbReference type="SUPFAM" id="SSF56399">
    <property type="entry name" value="ADP-ribosylation"/>
    <property type="match status" value="1"/>
</dbReference>
<reference evidence="1 2" key="1">
    <citation type="submission" date="2016-11" db="EMBL/GenBank/DDBJ databases">
        <title>Networking in microbes: conjugative elements and plasmids in the genus Alteromonas.</title>
        <authorList>
            <person name="Lopez-Perez M."/>
            <person name="Ramon-Marco N."/>
            <person name="Rodriguez-Valera F."/>
        </authorList>
    </citation>
    <scope>NUCLEOTIDE SEQUENCE [LARGE SCALE GENOMIC DNA]</scope>
    <source>
        <strain evidence="1 2">CP48</strain>
        <plasmid evidence="2">pamcp48-600</plasmid>
    </source>
</reference>
<dbReference type="EMBL" id="CP018025">
    <property type="protein sequence ID" value="APD92130.1"/>
    <property type="molecule type" value="Genomic_DNA"/>
</dbReference>
<evidence type="ECO:0000313" key="2">
    <source>
        <dbReference type="Proteomes" id="UP000182101"/>
    </source>
</evidence>
<keyword evidence="1" id="KW-0614">Plasmid</keyword>
<accession>A0AAC9NSV4</accession>
<name>A0AAC9NSV4_9ALTE</name>
<sequence length="243" mass="27565">MDCNEKKSQIAFLTEKALDISLNEKELAALIEQTAATINEGGIELFKAFKQNFKDFRPLSIQQLFDGTASPQDERKEVLFSSVLQKITVPPEKSKAHDLPKSLYRGCSLNPLQLRRQNGYCRLDGERSLYKHQMATGRSIYISATSKLSIACEFAMQSERRGGGGHWVYQINPINASSCNDHLSPLRFHAGESEYVFTKHLPFEQIESVAWARNCDELETDFYSIDDAHYLLRELVIKGIAKI</sequence>
<dbReference type="AlphaFoldDB" id="A0AAC9NSV4"/>